<evidence type="ECO:0000256" key="2">
    <source>
        <dbReference type="ARBA" id="ARBA00022692"/>
    </source>
</evidence>
<evidence type="ECO:0000256" key="4">
    <source>
        <dbReference type="ARBA" id="ARBA00023136"/>
    </source>
</evidence>
<proteinExistence type="predicted"/>
<keyword evidence="2 6" id="KW-0812">Transmembrane</keyword>
<dbReference type="Proteomes" id="UP000014071">
    <property type="component" value="Unassembled WGS sequence"/>
</dbReference>
<evidence type="ECO:0000256" key="3">
    <source>
        <dbReference type="ARBA" id="ARBA00022989"/>
    </source>
</evidence>
<dbReference type="InterPro" id="IPR050307">
    <property type="entry name" value="Sterol_Desaturase_Related"/>
</dbReference>
<feature type="transmembrane region" description="Helical" evidence="6">
    <location>
        <begin position="265"/>
        <end position="287"/>
    </location>
</feature>
<dbReference type="HOGENOM" id="CLU_047036_3_1_1"/>
<accession>R9NYH7</accession>
<dbReference type="GO" id="GO:0005506">
    <property type="term" value="F:iron ion binding"/>
    <property type="evidence" value="ECO:0007669"/>
    <property type="project" value="InterPro"/>
</dbReference>
<dbReference type="GO" id="GO:0016020">
    <property type="term" value="C:membrane"/>
    <property type="evidence" value="ECO:0007669"/>
    <property type="project" value="UniProtKB-SubCell"/>
</dbReference>
<evidence type="ECO:0000256" key="6">
    <source>
        <dbReference type="SAM" id="Phobius"/>
    </source>
</evidence>
<evidence type="ECO:0000256" key="5">
    <source>
        <dbReference type="SAM" id="MobiDB-lite"/>
    </source>
</evidence>
<dbReference type="RefSeq" id="XP_012187279.1">
    <property type="nucleotide sequence ID" value="XM_012331889.1"/>
</dbReference>
<dbReference type="EMBL" id="DF238778">
    <property type="protein sequence ID" value="GAC93692.1"/>
    <property type="molecule type" value="Genomic_DNA"/>
</dbReference>
<keyword evidence="9" id="KW-1185">Reference proteome</keyword>
<feature type="compositionally biased region" description="Low complexity" evidence="5">
    <location>
        <begin position="374"/>
        <end position="388"/>
    </location>
</feature>
<feature type="transmembrane region" description="Helical" evidence="6">
    <location>
        <begin position="116"/>
        <end position="140"/>
    </location>
</feature>
<evidence type="ECO:0000313" key="9">
    <source>
        <dbReference type="Proteomes" id="UP000014071"/>
    </source>
</evidence>
<feature type="domain" description="Fatty acid hydroxylase" evidence="7">
    <location>
        <begin position="204"/>
        <end position="332"/>
    </location>
</feature>
<evidence type="ECO:0000259" key="7">
    <source>
        <dbReference type="Pfam" id="PF04116"/>
    </source>
</evidence>
<feature type="transmembrane region" description="Helical" evidence="6">
    <location>
        <begin position="198"/>
        <end position="218"/>
    </location>
</feature>
<evidence type="ECO:0000256" key="1">
    <source>
        <dbReference type="ARBA" id="ARBA00004370"/>
    </source>
</evidence>
<dbReference type="InterPro" id="IPR006694">
    <property type="entry name" value="Fatty_acid_hydroxylase"/>
</dbReference>
<feature type="region of interest" description="Disordered" evidence="5">
    <location>
        <begin position="370"/>
        <end position="399"/>
    </location>
</feature>
<dbReference type="eggNOG" id="KOG0872">
    <property type="taxonomic scope" value="Eukaryota"/>
</dbReference>
<dbReference type="GO" id="GO:0008610">
    <property type="term" value="P:lipid biosynthetic process"/>
    <property type="evidence" value="ECO:0007669"/>
    <property type="project" value="InterPro"/>
</dbReference>
<dbReference type="STRING" id="1305764.R9NYH7"/>
<dbReference type="Pfam" id="PF04116">
    <property type="entry name" value="FA_hydroxylase"/>
    <property type="match status" value="1"/>
</dbReference>
<dbReference type="PANTHER" id="PTHR11863">
    <property type="entry name" value="STEROL DESATURASE"/>
    <property type="match status" value="1"/>
</dbReference>
<gene>
    <name evidence="8" type="ORF">PHSY_001257</name>
</gene>
<sequence>MDLVLEIADTYALDKIWAAAWPALPRSLDPSTLASAASTSSVSSSNFTSLLGLSSDAATWAASASTSALSPSNWFANTVLKDAVASSLSGNNVDWSALKHVSALPRDNIIRQTVSLLILTYIGILVLYFSFAGLSYKYIFNKEMEKHPRFLKNQVQLEIKASMDAFLPLDFLTVPWFVMEVRGHSKLYNNISDYGWGYAALSIPLFLVFTDFLIYWVHRIEHHPRLYKHIHKPHHKWLVPTPFASHAFHPLDGYVQSLPYHIFPFVFPLHRVVSICLFVFVNLWSILIHDSDMICNSPLEKIINGPSHHTLHHLFFTCNYGQYFTFCDRAGGSYRAPKMEDDPLLAVVAAEEKEKLAAKKKQQAEAVAKKVEELGSSAESDSSSGDEGVVIKKESRKNK</sequence>
<dbReference type="OrthoDB" id="6354873at2759"/>
<keyword evidence="3 6" id="KW-1133">Transmembrane helix</keyword>
<comment type="subcellular location">
    <subcellularLocation>
        <location evidence="1">Membrane</location>
    </subcellularLocation>
</comment>
<evidence type="ECO:0000313" key="8">
    <source>
        <dbReference type="EMBL" id="GAC93692.1"/>
    </source>
</evidence>
<reference evidence="9" key="1">
    <citation type="journal article" date="2013" name="Genome Announc.">
        <title>Draft genome sequence of the basidiomycetous yeast-like fungus Pseudozyma hubeiensis SY62, which produces an abundant amount of the biosurfactant mannosylerythritol lipids.</title>
        <authorList>
            <person name="Konishi M."/>
            <person name="Hatada Y."/>
            <person name="Horiuchi J."/>
        </authorList>
    </citation>
    <scope>NUCLEOTIDE SEQUENCE [LARGE SCALE GENOMIC DNA]</scope>
    <source>
        <strain evidence="9">SY62</strain>
    </source>
</reference>
<dbReference type="AlphaFoldDB" id="R9NYH7"/>
<protein>
    <submittedName>
        <fullName evidence="8">C-5 sterol desaturase</fullName>
    </submittedName>
</protein>
<organism evidence="8 9">
    <name type="scientific">Pseudozyma hubeiensis (strain SY62)</name>
    <name type="common">Yeast</name>
    <dbReference type="NCBI Taxonomy" id="1305764"/>
    <lineage>
        <taxon>Eukaryota</taxon>
        <taxon>Fungi</taxon>
        <taxon>Dikarya</taxon>
        <taxon>Basidiomycota</taxon>
        <taxon>Ustilaginomycotina</taxon>
        <taxon>Ustilaginomycetes</taxon>
        <taxon>Ustilaginales</taxon>
        <taxon>Ustilaginaceae</taxon>
        <taxon>Pseudozyma</taxon>
    </lineage>
</organism>
<keyword evidence="4 6" id="KW-0472">Membrane</keyword>
<dbReference type="GO" id="GO:0016491">
    <property type="term" value="F:oxidoreductase activity"/>
    <property type="evidence" value="ECO:0007669"/>
    <property type="project" value="InterPro"/>
</dbReference>
<name>R9NYH7_PSEHS</name>
<dbReference type="GeneID" id="24106558"/>